<dbReference type="Proteomes" id="UP001381693">
    <property type="component" value="Unassembled WGS sequence"/>
</dbReference>
<proteinExistence type="predicted"/>
<evidence type="ECO:0000256" key="1">
    <source>
        <dbReference type="PROSITE-ProRule" id="PRU00497"/>
    </source>
</evidence>
<evidence type="ECO:0000313" key="2">
    <source>
        <dbReference type="EMBL" id="KAK7076355.1"/>
    </source>
</evidence>
<dbReference type="PANTHER" id="PTHR10380:SF196">
    <property type="entry name" value="CUTICULAR PROTEIN 72EA"/>
    <property type="match status" value="1"/>
</dbReference>
<keyword evidence="3" id="KW-1185">Reference proteome</keyword>
<dbReference type="InterPro" id="IPR050468">
    <property type="entry name" value="Cuticle_Struct_Prot"/>
</dbReference>
<dbReference type="PROSITE" id="PS51155">
    <property type="entry name" value="CHIT_BIND_RR_2"/>
    <property type="match status" value="3"/>
</dbReference>
<dbReference type="AlphaFoldDB" id="A0AAN8XCH6"/>
<keyword evidence="1" id="KW-0193">Cuticle</keyword>
<dbReference type="EMBL" id="JAXCGZ010009711">
    <property type="protein sequence ID" value="KAK7076355.1"/>
    <property type="molecule type" value="Genomic_DNA"/>
</dbReference>
<comment type="caution">
    <text evidence="2">The sequence shown here is derived from an EMBL/GenBank/DDBJ whole genome shotgun (WGS) entry which is preliminary data.</text>
</comment>
<name>A0AAN8XCH6_HALRR</name>
<dbReference type="GO" id="GO:0062129">
    <property type="term" value="C:chitin-based extracellular matrix"/>
    <property type="evidence" value="ECO:0007669"/>
    <property type="project" value="TreeGrafter"/>
</dbReference>
<evidence type="ECO:0000313" key="3">
    <source>
        <dbReference type="Proteomes" id="UP001381693"/>
    </source>
</evidence>
<dbReference type="GO" id="GO:0008010">
    <property type="term" value="F:structural constituent of chitin-based larval cuticle"/>
    <property type="evidence" value="ECO:0007669"/>
    <property type="project" value="TreeGrafter"/>
</dbReference>
<evidence type="ECO:0008006" key="4">
    <source>
        <dbReference type="Google" id="ProtNLM"/>
    </source>
</evidence>
<sequence>MLGAPSPDVAVSALRVEPPHVDVGSLPVSYVSKYHAQDELGQVSYGYSHPGQAKDETRDASGNVAGVYTYVDNNNKLTRVEYTAGQEGFQVRSNNLPVQTNDTPEVLAAKLKFVEAYNGAAYAAATADDAKSEKTSQAALPFASQSVKDTPEVIAAKLQFLEAYNAAAIAAAIANDAESNDTSRAIITYAFHPVQDTPEVTAAKLKFVEAYNAAALAAAAANDSESNDISKIISSYATHVVQDTPEVIAAKLKFFEAYNAAAIAAASAPDDAVTSITVKPNANESRRDSIQTSPRTRKFNVLRPVKVIDTPNIEAENNEKNYNTVPFATTLASNDVLFRLSVNLNSNEPVTAISETSTEEKQEATVSPNEDKYGELATIIPYIIESPLRSSRSRKYPELIPVKMTNTPNTEVENNVYSTKVPQVHSQGAIPSVQAQPEETTVPIFPAIQSAIPTVTYQTPDLGLPFMYVSRHHVQDELGRVDYGFSYPGQSKHEVRDSSGNVIGVYSYSDDDNKLIQVEYTAGKDGVTVKSNILPESVTDTPEVLAAKHQFVEAYNSAAIAAAAAPNRDSVDSIKLVFNNPVKDTAIQYNEQFPDSTLAKTGHEDVPVIQRPLVIVPVTYTTQYHTQDELGRVRYGFSYPGHTKYEVRDATGNVAGAYSYMTPEDKVIQVVYTAGDNGFQV</sequence>
<reference evidence="2 3" key="1">
    <citation type="submission" date="2023-11" db="EMBL/GenBank/DDBJ databases">
        <title>Halocaridina rubra genome assembly.</title>
        <authorList>
            <person name="Smith C."/>
        </authorList>
    </citation>
    <scope>NUCLEOTIDE SEQUENCE [LARGE SCALE GENOMIC DNA]</scope>
    <source>
        <strain evidence="2">EP-1</strain>
        <tissue evidence="2">Whole</tissue>
    </source>
</reference>
<dbReference type="PANTHER" id="PTHR10380">
    <property type="entry name" value="CUTICLE PROTEIN"/>
    <property type="match status" value="1"/>
</dbReference>
<organism evidence="2 3">
    <name type="scientific">Halocaridina rubra</name>
    <name type="common">Hawaiian red shrimp</name>
    <dbReference type="NCBI Taxonomy" id="373956"/>
    <lineage>
        <taxon>Eukaryota</taxon>
        <taxon>Metazoa</taxon>
        <taxon>Ecdysozoa</taxon>
        <taxon>Arthropoda</taxon>
        <taxon>Crustacea</taxon>
        <taxon>Multicrustacea</taxon>
        <taxon>Malacostraca</taxon>
        <taxon>Eumalacostraca</taxon>
        <taxon>Eucarida</taxon>
        <taxon>Decapoda</taxon>
        <taxon>Pleocyemata</taxon>
        <taxon>Caridea</taxon>
        <taxon>Atyoidea</taxon>
        <taxon>Atyidae</taxon>
        <taxon>Halocaridina</taxon>
    </lineage>
</organism>
<protein>
    <recommendedName>
        <fullName evidence="4">Cuticle protein 6</fullName>
    </recommendedName>
</protein>
<dbReference type="InterPro" id="IPR000618">
    <property type="entry name" value="Insect_cuticle"/>
</dbReference>
<accession>A0AAN8XCH6</accession>
<dbReference type="Pfam" id="PF00379">
    <property type="entry name" value="Chitin_bind_4"/>
    <property type="match status" value="3"/>
</dbReference>
<gene>
    <name evidence="2" type="ORF">SK128_015568</name>
</gene>